<protein>
    <submittedName>
        <fullName evidence="1">HL01663p</fullName>
    </submittedName>
</protein>
<dbReference type="EMBL" id="BT006016">
    <property type="protein sequence ID" value="AAO74699.1"/>
    <property type="molecule type" value="mRNA"/>
</dbReference>
<reference evidence="1" key="1">
    <citation type="submission" date="2003-03" db="EMBL/GenBank/DDBJ databases">
        <authorList>
            <person name="Stapleton M."/>
            <person name="Brokstein P."/>
            <person name="Hong L."/>
            <person name="Agbayani A."/>
            <person name="Carlson J."/>
            <person name="Champe M."/>
            <person name="Chavez C."/>
            <person name="Dorsett V."/>
            <person name="Dresnek D."/>
            <person name="Farfan D."/>
            <person name="Frise E."/>
            <person name="George R."/>
            <person name="Gonzalez M."/>
            <person name="Guarin H."/>
            <person name="Kronmiller B."/>
            <person name="Li P."/>
            <person name="Liao G."/>
            <person name="Miranda A."/>
            <person name="Mungall C.J."/>
            <person name="Nunoo J."/>
            <person name="Pacleb J."/>
            <person name="Paragas V."/>
            <person name="Park S."/>
            <person name="Patel S."/>
            <person name="Phouanenavong S."/>
            <person name="Wan K."/>
            <person name="Yu C."/>
            <person name="Lewis S.E."/>
            <person name="Rubin G.M."/>
            <person name="Celniker S."/>
        </authorList>
    </citation>
    <scope>NUCLEOTIDE SEQUENCE</scope>
    <source>
        <strain evidence="1">Berkeley</strain>
    </source>
</reference>
<accession>Q86MQ6</accession>
<evidence type="ECO:0000313" key="1">
    <source>
        <dbReference type="EMBL" id="AAO74699.1"/>
    </source>
</evidence>
<dbReference type="AlphaFoldDB" id="Q86MQ6"/>
<proteinExistence type="evidence at transcript level"/>
<sequence length="95" mass="10972">MCIMTLKRISQPEQHATEPYDTRLHGYIERDLGQIRSESKPHDQWRIGLISDPDSPIDDALHKAIHRPEHTELNHSIKFLNNGEMYKRKASGIAS</sequence>
<organism evidence="1">
    <name type="scientific">Drosophila melanogaster</name>
    <name type="common">Fruit fly</name>
    <dbReference type="NCBI Taxonomy" id="7227"/>
    <lineage>
        <taxon>Eukaryota</taxon>
        <taxon>Metazoa</taxon>
        <taxon>Ecdysozoa</taxon>
        <taxon>Arthropoda</taxon>
        <taxon>Hexapoda</taxon>
        <taxon>Insecta</taxon>
        <taxon>Pterygota</taxon>
        <taxon>Neoptera</taxon>
        <taxon>Endopterygota</taxon>
        <taxon>Diptera</taxon>
        <taxon>Brachycera</taxon>
        <taxon>Muscomorpha</taxon>
        <taxon>Ephydroidea</taxon>
        <taxon>Drosophilidae</taxon>
        <taxon>Drosophila</taxon>
        <taxon>Sophophora</taxon>
    </lineage>
</organism>
<name>Q86MQ6_DROME</name>